<protein>
    <submittedName>
        <fullName evidence="1">Uncharacterized protein</fullName>
    </submittedName>
</protein>
<proteinExistence type="predicted"/>
<name>A0A5B7GVH5_PORTR</name>
<reference evidence="1 2" key="1">
    <citation type="submission" date="2019-05" db="EMBL/GenBank/DDBJ databases">
        <title>Another draft genome of Portunus trituberculatus and its Hox gene families provides insights of decapod evolution.</title>
        <authorList>
            <person name="Jeong J.-H."/>
            <person name="Song I."/>
            <person name="Kim S."/>
            <person name="Choi T."/>
            <person name="Kim D."/>
            <person name="Ryu S."/>
            <person name="Kim W."/>
        </authorList>
    </citation>
    <scope>NUCLEOTIDE SEQUENCE [LARGE SCALE GENOMIC DNA]</scope>
    <source>
        <tissue evidence="1">Muscle</tissue>
    </source>
</reference>
<accession>A0A5B7GVH5</accession>
<keyword evidence="2" id="KW-1185">Reference proteome</keyword>
<sequence length="94" mass="10896">MWRGAARLGVRTGHGRCCMRVPPHHNACHFFARDNRGSVKTLPQTMLFQPQREGEGLKGDRFVLEYSFLACYMHLLDSYDRTPEGDFHYTTFTT</sequence>
<dbReference type="Proteomes" id="UP000324222">
    <property type="component" value="Unassembled WGS sequence"/>
</dbReference>
<dbReference type="EMBL" id="VSRR010020121">
    <property type="protein sequence ID" value="MPC62852.1"/>
    <property type="molecule type" value="Genomic_DNA"/>
</dbReference>
<dbReference type="AlphaFoldDB" id="A0A5B7GVH5"/>
<evidence type="ECO:0000313" key="2">
    <source>
        <dbReference type="Proteomes" id="UP000324222"/>
    </source>
</evidence>
<comment type="caution">
    <text evidence="1">The sequence shown here is derived from an EMBL/GenBank/DDBJ whole genome shotgun (WGS) entry which is preliminary data.</text>
</comment>
<organism evidence="1 2">
    <name type="scientific">Portunus trituberculatus</name>
    <name type="common">Swimming crab</name>
    <name type="synonym">Neptunus trituberculatus</name>
    <dbReference type="NCBI Taxonomy" id="210409"/>
    <lineage>
        <taxon>Eukaryota</taxon>
        <taxon>Metazoa</taxon>
        <taxon>Ecdysozoa</taxon>
        <taxon>Arthropoda</taxon>
        <taxon>Crustacea</taxon>
        <taxon>Multicrustacea</taxon>
        <taxon>Malacostraca</taxon>
        <taxon>Eumalacostraca</taxon>
        <taxon>Eucarida</taxon>
        <taxon>Decapoda</taxon>
        <taxon>Pleocyemata</taxon>
        <taxon>Brachyura</taxon>
        <taxon>Eubrachyura</taxon>
        <taxon>Portunoidea</taxon>
        <taxon>Portunidae</taxon>
        <taxon>Portuninae</taxon>
        <taxon>Portunus</taxon>
    </lineage>
</organism>
<evidence type="ECO:0000313" key="1">
    <source>
        <dbReference type="EMBL" id="MPC62852.1"/>
    </source>
</evidence>
<gene>
    <name evidence="1" type="ORF">E2C01_056942</name>
</gene>